<evidence type="ECO:0000313" key="2">
    <source>
        <dbReference type="Proteomes" id="UP000783213"/>
    </source>
</evidence>
<comment type="caution">
    <text evidence="1">The sequence shown here is derived from an EMBL/GenBank/DDBJ whole genome shotgun (WGS) entry which is preliminary data.</text>
</comment>
<organism evidence="1 2">
    <name type="scientific">Botrytis deweyae</name>
    <dbReference type="NCBI Taxonomy" id="2478750"/>
    <lineage>
        <taxon>Eukaryota</taxon>
        <taxon>Fungi</taxon>
        <taxon>Dikarya</taxon>
        <taxon>Ascomycota</taxon>
        <taxon>Pezizomycotina</taxon>
        <taxon>Leotiomycetes</taxon>
        <taxon>Helotiales</taxon>
        <taxon>Sclerotiniaceae</taxon>
        <taxon>Botrytis</taxon>
    </lineage>
</organism>
<dbReference type="RefSeq" id="XP_038811843.1">
    <property type="nucleotide sequence ID" value="XM_038951370.1"/>
</dbReference>
<accession>A0ABQ7IRK8</accession>
<proteinExistence type="predicted"/>
<gene>
    <name evidence="1" type="ORF">EAE98_003750</name>
</gene>
<name>A0ABQ7IRK8_9HELO</name>
<dbReference type="GeneID" id="62230524"/>
<reference evidence="1 2" key="1">
    <citation type="journal article" date="2020" name="Genome Biol. Evol.">
        <title>Comparative genomics of Sclerotiniaceae.</title>
        <authorList>
            <person name="Valero Jimenez C.A."/>
            <person name="Steentjes M."/>
            <person name="Scholten O.E."/>
            <person name="Van Kan J.A.L."/>
        </authorList>
    </citation>
    <scope>NUCLEOTIDE SEQUENCE [LARGE SCALE GENOMIC DNA]</scope>
    <source>
        <strain evidence="1 2">B1</strain>
    </source>
</reference>
<protein>
    <submittedName>
        <fullName evidence="1">Uncharacterized protein</fullName>
    </submittedName>
</protein>
<evidence type="ECO:0000313" key="1">
    <source>
        <dbReference type="EMBL" id="KAF7932451.1"/>
    </source>
</evidence>
<dbReference type="Proteomes" id="UP000783213">
    <property type="component" value="Unassembled WGS sequence"/>
</dbReference>
<dbReference type="EMBL" id="RCSX01000007">
    <property type="protein sequence ID" value="KAF7932451.1"/>
    <property type="molecule type" value="Genomic_DNA"/>
</dbReference>
<sequence>MRPLMQVVQDVTSHLAVNYENYELLKEDHQLAIHEAEPVPPWYQLMFLRLDERGRWIQRGSTCLPAIQMPKTVARF</sequence>
<keyword evidence="2" id="KW-1185">Reference proteome</keyword>